<evidence type="ECO:0000256" key="1">
    <source>
        <dbReference type="ARBA" id="ARBA00004123"/>
    </source>
</evidence>
<evidence type="ECO:0000256" key="10">
    <source>
        <dbReference type="ARBA" id="ARBA00023163"/>
    </source>
</evidence>
<feature type="compositionally biased region" description="Polar residues" evidence="16">
    <location>
        <begin position="729"/>
        <end position="747"/>
    </location>
</feature>
<keyword evidence="9 14" id="KW-0010">Activator</keyword>
<name>A0A7R9A2V7_9CRUS</name>
<sequence>MALWEAIQRLPHETFLQVQALYLDHFPIEVRHYLAHWIEEQNWSEVGPDGPGQEMASALVSALIRELQRVHAAMDSAHFVARNNLAEAINDFSRYQRCPTALVQTMQHCLRQELQLVQQSQQNGATDPGFWDPDHMTDILEMQNNLRQMKEVDLRHLEEEQENFHIQYNKYENINRALNSLQGREGQQGVEAKVLLLQNQNAEMQQNLKMKFAAIEETRKAYWQKQLTNFQRLQALQEVVESELVMYKREQQLAGNGTPITRSLDKIQSWFERLFESIWEMRQQITTFQRLRESSKFQFNDQVIQVDSLASEVTKLLSTLITKAFVIENQPPQVVKTCTKFAASVRLLVGGKLNIHMISPQVTASIVSEAQARQLYQRDNSQTSRIHTCGEILNNKGTIEYHPSSRQLIASFRCMQLPKIKRTEKKGNECVVMDKKFALLFQTSFKIAGEVPVEAWTLSLPIAVIVNVSQEPNAWATVSWDNAVAEEGRAPFDVPDHAPWPKVAEMLNAKFMSACGRPLTEDNLKVLAAKAFGSHTPQDYNSLSLTWSQFCKEPLHNRSFTFWEWFYQILKLTQGDLRHLWNDGLILGFIGREQTREVLQRCRPGTFLLRFSDSELGGISISTITSSSGCSGEECMAVQSIKPWTHKDLKMRSLPDRIRDISRLTLLYKDIPKDVHKDIPKDVHKDIHKDVHKDEVFGKYYTPVQAESPPNGYITPVLLTFVPELAGQSPSSSFPTSYPQGALTTPDDTARPIHPTDETRTDGMLTFDDQFEDDLDIDIDLVFEDILPDLTRNMREFQNLFNLTGITGAQG</sequence>
<keyword evidence="10 14" id="KW-0804">Transcription</keyword>
<dbReference type="PANTHER" id="PTHR11801">
    <property type="entry name" value="SIGNAL TRANSDUCER AND ACTIVATOR OF TRANSCRIPTION"/>
    <property type="match status" value="1"/>
</dbReference>
<keyword evidence="15" id="KW-0175">Coiled coil</keyword>
<evidence type="ECO:0000256" key="16">
    <source>
        <dbReference type="SAM" id="MobiDB-lite"/>
    </source>
</evidence>
<dbReference type="EMBL" id="CAJPEV010000910">
    <property type="protein sequence ID" value="CAG0889456.1"/>
    <property type="molecule type" value="Genomic_DNA"/>
</dbReference>
<dbReference type="InterPro" id="IPR036860">
    <property type="entry name" value="SH2_dom_sf"/>
</dbReference>
<dbReference type="Pfam" id="PF02864">
    <property type="entry name" value="STAT_bind"/>
    <property type="match status" value="1"/>
</dbReference>
<keyword evidence="7 14" id="KW-0805">Transcription regulation</keyword>
<evidence type="ECO:0000256" key="7">
    <source>
        <dbReference type="ARBA" id="ARBA00023015"/>
    </source>
</evidence>
<evidence type="ECO:0000313" key="19">
    <source>
        <dbReference type="Proteomes" id="UP000677054"/>
    </source>
</evidence>
<dbReference type="SUPFAM" id="SSF49417">
    <property type="entry name" value="p53-like transcription factors"/>
    <property type="match status" value="1"/>
</dbReference>
<dbReference type="SUPFAM" id="SSF48092">
    <property type="entry name" value="Transcription factor STAT-4 N-domain"/>
    <property type="match status" value="1"/>
</dbReference>
<dbReference type="GO" id="GO:0001228">
    <property type="term" value="F:DNA-binding transcription activator activity, RNA polymerase II-specific"/>
    <property type="evidence" value="ECO:0007669"/>
    <property type="project" value="UniProtKB-ARBA"/>
</dbReference>
<gene>
    <name evidence="18" type="ORF">DSTB1V02_LOCUS5506</name>
</gene>
<dbReference type="Pfam" id="PF02865">
    <property type="entry name" value="STAT_int"/>
    <property type="match status" value="1"/>
</dbReference>
<evidence type="ECO:0000256" key="2">
    <source>
        <dbReference type="ARBA" id="ARBA00004496"/>
    </source>
</evidence>
<keyword evidence="5 14" id="KW-0597">Phosphoprotein</keyword>
<comment type="similarity">
    <text evidence="3 14">Belongs to the transcription factor STAT family.</text>
</comment>
<evidence type="ECO:0000256" key="5">
    <source>
        <dbReference type="ARBA" id="ARBA00022553"/>
    </source>
</evidence>
<evidence type="ECO:0000256" key="13">
    <source>
        <dbReference type="PROSITE-ProRule" id="PRU00191"/>
    </source>
</evidence>
<dbReference type="SUPFAM" id="SSF55550">
    <property type="entry name" value="SH2 domain"/>
    <property type="match status" value="1"/>
</dbReference>
<organism evidence="18">
    <name type="scientific">Darwinula stevensoni</name>
    <dbReference type="NCBI Taxonomy" id="69355"/>
    <lineage>
        <taxon>Eukaryota</taxon>
        <taxon>Metazoa</taxon>
        <taxon>Ecdysozoa</taxon>
        <taxon>Arthropoda</taxon>
        <taxon>Crustacea</taxon>
        <taxon>Oligostraca</taxon>
        <taxon>Ostracoda</taxon>
        <taxon>Podocopa</taxon>
        <taxon>Podocopida</taxon>
        <taxon>Darwinulocopina</taxon>
        <taxon>Darwinuloidea</taxon>
        <taxon>Darwinulidae</taxon>
        <taxon>Darwinula</taxon>
    </lineage>
</organism>
<feature type="region of interest" description="Disordered" evidence="16">
    <location>
        <begin position="729"/>
        <end position="762"/>
    </location>
</feature>
<dbReference type="Gene3D" id="3.30.505.10">
    <property type="entry name" value="SH2 domain"/>
    <property type="match status" value="1"/>
</dbReference>
<reference evidence="18" key="1">
    <citation type="submission" date="2020-11" db="EMBL/GenBank/DDBJ databases">
        <authorList>
            <person name="Tran Van P."/>
        </authorList>
    </citation>
    <scope>NUCLEOTIDE SEQUENCE</scope>
</reference>
<dbReference type="InterPro" id="IPR013799">
    <property type="entry name" value="STAT_TF_prot_interaction"/>
</dbReference>
<accession>A0A7R9A2V7</accession>
<dbReference type="AlphaFoldDB" id="A0A7R9A2V7"/>
<dbReference type="InterPro" id="IPR013801">
    <property type="entry name" value="STAT_TF_DNA-bd"/>
</dbReference>
<dbReference type="InterPro" id="IPR036535">
    <property type="entry name" value="STAT_N_sf"/>
</dbReference>
<dbReference type="SUPFAM" id="SSF47655">
    <property type="entry name" value="STAT"/>
    <property type="match status" value="1"/>
</dbReference>
<dbReference type="InterPro" id="IPR001217">
    <property type="entry name" value="STAT"/>
</dbReference>
<evidence type="ECO:0000259" key="17">
    <source>
        <dbReference type="PROSITE" id="PS50001"/>
    </source>
</evidence>
<dbReference type="SMART" id="SM00964">
    <property type="entry name" value="STAT_int"/>
    <property type="match status" value="1"/>
</dbReference>
<dbReference type="Proteomes" id="UP000677054">
    <property type="component" value="Unassembled WGS sequence"/>
</dbReference>
<comment type="subcellular location">
    <subcellularLocation>
        <location evidence="2 14">Cytoplasm</location>
    </subcellularLocation>
    <subcellularLocation>
        <location evidence="1 14">Nucleus</location>
    </subcellularLocation>
</comment>
<dbReference type="GO" id="GO:0000977">
    <property type="term" value="F:RNA polymerase II transcription regulatory region sequence-specific DNA binding"/>
    <property type="evidence" value="ECO:0007669"/>
    <property type="project" value="UniProtKB-ARBA"/>
</dbReference>
<dbReference type="Pfam" id="PF01017">
    <property type="entry name" value="STAT_alpha"/>
    <property type="match status" value="1"/>
</dbReference>
<keyword evidence="8 14" id="KW-0238">DNA-binding</keyword>
<dbReference type="PROSITE" id="PS50001">
    <property type="entry name" value="SH2"/>
    <property type="match status" value="1"/>
</dbReference>
<proteinExistence type="inferred from homology"/>
<keyword evidence="19" id="KW-1185">Reference proteome</keyword>
<dbReference type="CDD" id="cd09919">
    <property type="entry name" value="SH2_STAT_family"/>
    <property type="match status" value="1"/>
</dbReference>
<dbReference type="EMBL" id="LR900427">
    <property type="protein sequence ID" value="CAD7245636.1"/>
    <property type="molecule type" value="Genomic_DNA"/>
</dbReference>
<feature type="domain" description="SH2" evidence="17">
    <location>
        <begin position="581"/>
        <end position="668"/>
    </location>
</feature>
<comment type="subunit">
    <text evidence="12">Forms a homodimer or a heterodimer with a related family member.</text>
</comment>
<keyword evidence="6 13" id="KW-0727">SH2 domain</keyword>
<dbReference type="GO" id="GO:0005737">
    <property type="term" value="C:cytoplasm"/>
    <property type="evidence" value="ECO:0007669"/>
    <property type="project" value="UniProtKB-SubCell"/>
</dbReference>
<dbReference type="FunFam" id="1.10.238.10:FF:000029">
    <property type="entry name" value="Signal transducer and transcription activator 6"/>
    <property type="match status" value="1"/>
</dbReference>
<keyword evidence="4 14" id="KW-0963">Cytoplasm</keyword>
<evidence type="ECO:0000256" key="14">
    <source>
        <dbReference type="RuleBase" id="RU046415"/>
    </source>
</evidence>
<dbReference type="GO" id="GO:0005634">
    <property type="term" value="C:nucleus"/>
    <property type="evidence" value="ECO:0007669"/>
    <property type="project" value="UniProtKB-SubCell"/>
</dbReference>
<evidence type="ECO:0000256" key="15">
    <source>
        <dbReference type="SAM" id="Coils"/>
    </source>
</evidence>
<dbReference type="InterPro" id="IPR000980">
    <property type="entry name" value="SH2"/>
</dbReference>
<dbReference type="Pfam" id="PF00017">
    <property type="entry name" value="SH2"/>
    <property type="match status" value="1"/>
</dbReference>
<evidence type="ECO:0000256" key="9">
    <source>
        <dbReference type="ARBA" id="ARBA00023159"/>
    </source>
</evidence>
<keyword evidence="11 14" id="KW-0539">Nucleus</keyword>
<dbReference type="Pfam" id="PF21354">
    <property type="entry name" value="STAT_linker"/>
    <property type="match status" value="1"/>
</dbReference>
<evidence type="ECO:0000256" key="4">
    <source>
        <dbReference type="ARBA" id="ARBA00022490"/>
    </source>
</evidence>
<dbReference type="InterPro" id="IPR012345">
    <property type="entry name" value="STAT_TF_DNA-bd_N"/>
</dbReference>
<evidence type="ECO:0000256" key="3">
    <source>
        <dbReference type="ARBA" id="ARBA00005586"/>
    </source>
</evidence>
<dbReference type="InterPro" id="IPR015988">
    <property type="entry name" value="STAT_TF_CC"/>
</dbReference>
<protein>
    <recommendedName>
        <fullName evidence="14">Signal transducer and activator of transcription</fullName>
    </recommendedName>
</protein>
<evidence type="ECO:0000313" key="18">
    <source>
        <dbReference type="EMBL" id="CAD7245636.1"/>
    </source>
</evidence>
<dbReference type="FunFam" id="2.60.40.630:FF:000003">
    <property type="entry name" value="Signal transducer and transcription activator 6"/>
    <property type="match status" value="1"/>
</dbReference>
<evidence type="ECO:0000256" key="8">
    <source>
        <dbReference type="ARBA" id="ARBA00023125"/>
    </source>
</evidence>
<dbReference type="GO" id="GO:0007166">
    <property type="term" value="P:cell surface receptor signaling pathway"/>
    <property type="evidence" value="ECO:0007669"/>
    <property type="project" value="UniProtKB-ARBA"/>
</dbReference>
<evidence type="ECO:0000256" key="6">
    <source>
        <dbReference type="ARBA" id="ARBA00022999"/>
    </source>
</evidence>
<dbReference type="InterPro" id="IPR048988">
    <property type="entry name" value="STAT_linker"/>
</dbReference>
<dbReference type="InterPro" id="IPR008967">
    <property type="entry name" value="p53-like_TF_DNA-bd_sf"/>
</dbReference>
<evidence type="ECO:0000256" key="11">
    <source>
        <dbReference type="ARBA" id="ARBA00023242"/>
    </source>
</evidence>
<feature type="coiled-coil region" evidence="15">
    <location>
        <begin position="140"/>
        <end position="174"/>
    </location>
</feature>
<dbReference type="OrthoDB" id="19300at2759"/>
<dbReference type="InterPro" id="IPR013800">
    <property type="entry name" value="STAT_TF_alpha"/>
</dbReference>
<dbReference type="Gene3D" id="1.10.238.10">
    <property type="entry name" value="EF-hand"/>
    <property type="match status" value="1"/>
</dbReference>
<dbReference type="Gene3D" id="1.20.1050.20">
    <property type="entry name" value="STAT transcription factor, all-alpha domain"/>
    <property type="match status" value="1"/>
</dbReference>
<dbReference type="Gene3D" id="1.10.532.10">
    <property type="entry name" value="STAT transcription factor, N-terminal domain"/>
    <property type="match status" value="1"/>
</dbReference>
<evidence type="ECO:0000256" key="12">
    <source>
        <dbReference type="ARBA" id="ARBA00064301"/>
    </source>
</evidence>
<feature type="compositionally biased region" description="Basic and acidic residues" evidence="16">
    <location>
        <begin position="748"/>
        <end position="761"/>
    </location>
</feature>
<dbReference type="Gene3D" id="2.60.40.630">
    <property type="entry name" value="STAT transcription factor, DNA-binding domain"/>
    <property type="match status" value="1"/>
</dbReference>